<dbReference type="RefSeq" id="WP_150766277.1">
    <property type="nucleotide sequence ID" value="NZ_CABVHW010000017.1"/>
</dbReference>
<organism evidence="2 3">
    <name type="scientific">Pseudomonas fluorescens</name>
    <dbReference type="NCBI Taxonomy" id="294"/>
    <lineage>
        <taxon>Bacteria</taxon>
        <taxon>Pseudomonadati</taxon>
        <taxon>Pseudomonadota</taxon>
        <taxon>Gammaproteobacteria</taxon>
        <taxon>Pseudomonadales</taxon>
        <taxon>Pseudomonadaceae</taxon>
        <taxon>Pseudomonas</taxon>
    </lineage>
</organism>
<accession>A0A5E7E5L8</accession>
<feature type="chain" id="PRO_5022717205" description="DUF1329 domain-containing protein" evidence="1">
    <location>
        <begin position="25"/>
        <end position="455"/>
    </location>
</feature>
<dbReference type="CDD" id="cd16329">
    <property type="entry name" value="LolA_like"/>
    <property type="match status" value="1"/>
</dbReference>
<proteinExistence type="predicted"/>
<gene>
    <name evidence="2" type="ORF">PS710_04310</name>
</gene>
<evidence type="ECO:0008006" key="4">
    <source>
        <dbReference type="Google" id="ProtNLM"/>
    </source>
</evidence>
<name>A0A5E7E5L8_PSEFL</name>
<evidence type="ECO:0000313" key="3">
    <source>
        <dbReference type="Proteomes" id="UP000381093"/>
    </source>
</evidence>
<sequence length="455" mass="50210" precursor="true">MTIFTRMTVLALACATLAAPTVQAAVSADEAAKLKTTLTPLGAERAGNKDGSIPAWDGGYPVDASYTSPAIPDLFAKDKALLTITPQNAAQYADKLTEGTMGLLKRFPNFKVEVFPTRRTAAAPQWVYDNTFANATRATMDPSGELGPFPKGAYGGIPFPIPKNGEEAIWNHLLRWTTPSYQTTPSLARVTPEGKVIPVSQNVAKSSFPYYDSNSNLEKWQAAGSNIVVRRVDTFGPPIRAGEILLQRNNINDIESKTWVYLTGQRRVRRLPLTCCDIPSPVAGGILNFDETEVYSSSIGRYDWKLVGKKEMYVPYNSNSYHQAPSLDQLMSAQTINPDFVRFEQHRVWVVEGTLKAGQRHVIPRLRVYLDEDTWIAVAGERWDAQGQLWKVTYNLPTVFPAGPGTIVAGYMSYDLIGGGYFASAYFPREKQVDLKATLPDRIFTPESLAGEGVR</sequence>
<evidence type="ECO:0000313" key="2">
    <source>
        <dbReference type="EMBL" id="VVO21969.1"/>
    </source>
</evidence>
<feature type="signal peptide" evidence="1">
    <location>
        <begin position="1"/>
        <end position="24"/>
    </location>
</feature>
<evidence type="ECO:0000256" key="1">
    <source>
        <dbReference type="SAM" id="SignalP"/>
    </source>
</evidence>
<keyword evidence="1" id="KW-0732">Signal</keyword>
<dbReference type="AlphaFoldDB" id="A0A5E7E5L8"/>
<dbReference type="Gene3D" id="2.50.20.10">
    <property type="entry name" value="Lipoprotein localisation LolA/LolB/LppX"/>
    <property type="match status" value="1"/>
</dbReference>
<dbReference type="InterPro" id="IPR010752">
    <property type="entry name" value="DUF1329"/>
</dbReference>
<dbReference type="EMBL" id="CABVHW010000017">
    <property type="protein sequence ID" value="VVO21969.1"/>
    <property type="molecule type" value="Genomic_DNA"/>
</dbReference>
<reference evidence="2 3" key="1">
    <citation type="submission" date="2019-09" db="EMBL/GenBank/DDBJ databases">
        <authorList>
            <person name="Chandra G."/>
            <person name="Truman W A."/>
        </authorList>
    </citation>
    <scope>NUCLEOTIDE SEQUENCE [LARGE SCALE GENOMIC DNA]</scope>
    <source>
        <strain evidence="2">PS710</strain>
    </source>
</reference>
<dbReference type="Proteomes" id="UP000381093">
    <property type="component" value="Unassembled WGS sequence"/>
</dbReference>
<protein>
    <recommendedName>
        <fullName evidence="4">DUF1329 domain-containing protein</fullName>
    </recommendedName>
</protein>
<dbReference type="Pfam" id="PF07044">
    <property type="entry name" value="DUF1329"/>
    <property type="match status" value="1"/>
</dbReference>